<evidence type="ECO:0000313" key="2">
    <source>
        <dbReference type="Proteomes" id="UP000195667"/>
    </source>
</evidence>
<gene>
    <name evidence="1" type="ORF">CRENPOLYSF1_390030</name>
</gene>
<organism evidence="1 2">
    <name type="scientific">Crenothrix polyspora</name>
    <dbReference type="NCBI Taxonomy" id="360316"/>
    <lineage>
        <taxon>Bacteria</taxon>
        <taxon>Pseudomonadati</taxon>
        <taxon>Pseudomonadota</taxon>
        <taxon>Gammaproteobacteria</taxon>
        <taxon>Methylococcales</taxon>
        <taxon>Crenotrichaceae</taxon>
        <taxon>Crenothrix</taxon>
    </lineage>
</organism>
<evidence type="ECO:0000313" key="1">
    <source>
        <dbReference type="EMBL" id="SJM93140.1"/>
    </source>
</evidence>
<sequence>MCRLISWPLHMPQAHPLLPGNKIDDKYNYFIALNKTNYSLSS</sequence>
<keyword evidence="2" id="KW-1185">Reference proteome</keyword>
<dbReference type="AlphaFoldDB" id="A0A1R4HB94"/>
<name>A0A1R4HB94_9GAMM</name>
<accession>A0A1R4HB94</accession>
<reference evidence="2" key="1">
    <citation type="submission" date="2017-02" db="EMBL/GenBank/DDBJ databases">
        <authorList>
            <person name="Daims H."/>
        </authorList>
    </citation>
    <scope>NUCLEOTIDE SEQUENCE [LARGE SCALE GENOMIC DNA]</scope>
</reference>
<dbReference type="EMBL" id="FUKI01000114">
    <property type="protein sequence ID" value="SJM93140.1"/>
    <property type="molecule type" value="Genomic_DNA"/>
</dbReference>
<protein>
    <submittedName>
        <fullName evidence="1">Uncharacterized protein</fullName>
    </submittedName>
</protein>
<dbReference type="Proteomes" id="UP000195667">
    <property type="component" value="Unassembled WGS sequence"/>
</dbReference>
<proteinExistence type="predicted"/>